<reference evidence="8" key="1">
    <citation type="journal article" date="2013" name="Genome Biol.">
        <title>Draft genome of the mountain pine beetle, Dendroctonus ponderosae Hopkins, a major forest pest.</title>
        <authorList>
            <person name="Keeling C.I."/>
            <person name="Yuen M.M."/>
            <person name="Liao N.Y."/>
            <person name="Docking T.R."/>
            <person name="Chan S.K."/>
            <person name="Taylor G.A."/>
            <person name="Palmquist D.L."/>
            <person name="Jackman S.D."/>
            <person name="Nguyen A."/>
            <person name="Li M."/>
            <person name="Henderson H."/>
            <person name="Janes J.K."/>
            <person name="Zhao Y."/>
            <person name="Pandoh P."/>
            <person name="Moore R."/>
            <person name="Sperling F.A."/>
            <person name="Huber D.P."/>
            <person name="Birol I."/>
            <person name="Jones S.J."/>
            <person name="Bohlmann J."/>
        </authorList>
    </citation>
    <scope>NUCLEOTIDE SEQUENCE</scope>
</reference>
<proteinExistence type="predicted"/>
<feature type="repeat" description="WD" evidence="4">
    <location>
        <begin position="101"/>
        <end position="133"/>
    </location>
</feature>
<dbReference type="InterPro" id="IPR036322">
    <property type="entry name" value="WD40_repeat_dom_sf"/>
</dbReference>
<dbReference type="Gene3D" id="2.130.10.10">
    <property type="entry name" value="YVTN repeat-like/Quinoprotein amine dehydrogenase"/>
    <property type="match status" value="2"/>
</dbReference>
<dbReference type="GO" id="GO:0030992">
    <property type="term" value="C:intraciliary transport particle B"/>
    <property type="evidence" value="ECO:0007669"/>
    <property type="project" value="TreeGrafter"/>
</dbReference>
<dbReference type="Proteomes" id="UP000019118">
    <property type="component" value="Unassembled WGS sequence"/>
</dbReference>
<evidence type="ECO:0000259" key="6">
    <source>
        <dbReference type="Pfam" id="PF23387"/>
    </source>
</evidence>
<dbReference type="InterPro" id="IPR056456">
    <property type="entry name" value="Beta-prop_IFT80_2nd"/>
</dbReference>
<dbReference type="GO" id="GO:0060271">
    <property type="term" value="P:cilium assembly"/>
    <property type="evidence" value="ECO:0007669"/>
    <property type="project" value="TreeGrafter"/>
</dbReference>
<feature type="domain" description="IFT80/172/WDR35 TPR" evidence="6">
    <location>
        <begin position="614"/>
        <end position="759"/>
    </location>
</feature>
<evidence type="ECO:0000256" key="2">
    <source>
        <dbReference type="ARBA" id="ARBA00023069"/>
    </source>
</evidence>
<evidence type="ECO:0000256" key="3">
    <source>
        <dbReference type="ARBA" id="ARBA00023273"/>
    </source>
</evidence>
<accession>A0AAR5P0C1</accession>
<dbReference type="SMART" id="SM00320">
    <property type="entry name" value="WD40"/>
    <property type="match status" value="4"/>
</dbReference>
<evidence type="ECO:0000256" key="4">
    <source>
        <dbReference type="PROSITE-ProRule" id="PRU00221"/>
    </source>
</evidence>
<keyword evidence="4" id="KW-0853">WD repeat</keyword>
<dbReference type="SUPFAM" id="SSF50978">
    <property type="entry name" value="WD40 repeat-like"/>
    <property type="match status" value="2"/>
</dbReference>
<dbReference type="InterPro" id="IPR015943">
    <property type="entry name" value="WD40/YVTN_repeat-like_dom_sf"/>
</dbReference>
<dbReference type="EnsemblMetazoa" id="XM_019898397.1">
    <property type="protein sequence ID" value="XP_019753956.1"/>
    <property type="gene ID" value="LOC109533146"/>
</dbReference>
<keyword evidence="2" id="KW-0969">Cilium</keyword>
<dbReference type="InterPro" id="IPR001680">
    <property type="entry name" value="WD40_rpt"/>
</dbReference>
<dbReference type="PROSITE" id="PS50294">
    <property type="entry name" value="WD_REPEATS_REGION"/>
    <property type="match status" value="2"/>
</dbReference>
<dbReference type="PANTHER" id="PTHR24098">
    <property type="entry name" value="OUTER SEGMENT 5"/>
    <property type="match status" value="1"/>
</dbReference>
<dbReference type="PROSITE" id="PS50082">
    <property type="entry name" value="WD_REPEATS_2"/>
    <property type="match status" value="2"/>
</dbReference>
<sequence>MRLKVTLRQKLDNGIRVTCVGWSKTDEVYLISEDNQIRSWSTFTTQPTKIAQLDPNLFATDLQFLPRHENSLGRHGVLILITSSDGKFHLMNRSGRIERSVDAHKGAILVGQWNNDGTGLLTAGEDGCIKIWSKSGMLRSTVINSDSSVYGACWSPDCQSIAYTHGKSIVIKQLAPNNKPLKWKAHEGLVLCLAWSAVANILVSGGEDCKYRVWDSHGRSIFSSIHHNHHITSLAWAPAGDLFVVGSYNTLRLCDYSGWSRSLEMPQSGSIYKIVWSNDGTQLTGTCANGNVLSAYLVDRHSHYLNFSVTVSEKKTISVRNVLDDTVENLELPDRIIQLMIKYSNMILTTPTQCYIYTTNNWNTPFIFELKDGAVSHLEMSEKHMLLIEKNTVSIYNYQGKLIAQPRWPNMRVDSIKAPLISLSDDMLAVRDSIDQTTVHTVDLITNRNANESTPIIQHSSAVLQIALNSQGSAGTRTLAFLDKSHDLFIVHVKSTSKSVTKLGRKISTFRWNGTINILAAIQDAQLIVWCCPAAGFNSRLLQLCSLQYDSLELGRKPRICDFVGNSVSVRRADGSLINVQISPFPELIHKKVYDSKWTHALELCRSIDSGMAWACLGVLAAQFNSLSLEIAEEAFANINHYEKVFYLQYIKRLLSKVEQRAHMALLGGRSEEAESVYLHNGMVFQAIYVNINLHNWPRALELAIKHKTHIDTVLYLRERYLGTLQKQETNQKYLATRESISIDPEKIHQKIAAEQKRKLS</sequence>
<evidence type="ECO:0000259" key="5">
    <source>
        <dbReference type="Pfam" id="PF23335"/>
    </source>
</evidence>
<dbReference type="AlphaFoldDB" id="A0AAR5P0C1"/>
<keyword evidence="8" id="KW-1185">Reference proteome</keyword>
<dbReference type="Pfam" id="PF00400">
    <property type="entry name" value="WD40"/>
    <property type="match status" value="3"/>
</dbReference>
<dbReference type="Pfam" id="PF23387">
    <property type="entry name" value="TPR_IFT80_172"/>
    <property type="match status" value="1"/>
</dbReference>
<dbReference type="PANTHER" id="PTHR24098:SF0">
    <property type="entry name" value="OUTER SEGMENT 5"/>
    <property type="match status" value="1"/>
</dbReference>
<name>A0AAR5P0C1_DENPD</name>
<protein>
    <recommendedName>
        <fullName evidence="9">Intraflagellar transport protein 80 homolog</fullName>
    </recommendedName>
</protein>
<dbReference type="InterPro" id="IPR056157">
    <property type="entry name" value="TPR_IFT80_172_dom"/>
</dbReference>
<reference evidence="7" key="2">
    <citation type="submission" date="2024-08" db="UniProtKB">
        <authorList>
            <consortium name="EnsemblMetazoa"/>
        </authorList>
    </citation>
    <scope>IDENTIFICATION</scope>
</reference>
<comment type="subcellular location">
    <subcellularLocation>
        <location evidence="1">Cell projection</location>
        <location evidence="1">Cilium</location>
    </subcellularLocation>
</comment>
<keyword evidence="3" id="KW-0966">Cell projection</keyword>
<organism evidence="7 8">
    <name type="scientific">Dendroctonus ponderosae</name>
    <name type="common">Mountain pine beetle</name>
    <dbReference type="NCBI Taxonomy" id="77166"/>
    <lineage>
        <taxon>Eukaryota</taxon>
        <taxon>Metazoa</taxon>
        <taxon>Ecdysozoa</taxon>
        <taxon>Arthropoda</taxon>
        <taxon>Hexapoda</taxon>
        <taxon>Insecta</taxon>
        <taxon>Pterygota</taxon>
        <taxon>Neoptera</taxon>
        <taxon>Endopterygota</taxon>
        <taxon>Coleoptera</taxon>
        <taxon>Polyphaga</taxon>
        <taxon>Cucujiformia</taxon>
        <taxon>Curculionidae</taxon>
        <taxon>Scolytinae</taxon>
        <taxon>Dendroctonus</taxon>
    </lineage>
</organism>
<dbReference type="Gene3D" id="1.25.40.470">
    <property type="match status" value="1"/>
</dbReference>
<evidence type="ECO:0000313" key="7">
    <source>
        <dbReference type="EnsemblMetazoa" id="XP_019753956.1"/>
    </source>
</evidence>
<feature type="repeat" description="WD" evidence="4">
    <location>
        <begin position="183"/>
        <end position="215"/>
    </location>
</feature>
<evidence type="ECO:0000313" key="8">
    <source>
        <dbReference type="Proteomes" id="UP000019118"/>
    </source>
</evidence>
<dbReference type="Pfam" id="PF23335">
    <property type="entry name" value="Beta-prop_IFT80_2nd"/>
    <property type="match status" value="1"/>
</dbReference>
<evidence type="ECO:0008006" key="9">
    <source>
        <dbReference type="Google" id="ProtNLM"/>
    </source>
</evidence>
<dbReference type="GO" id="GO:0005929">
    <property type="term" value="C:cilium"/>
    <property type="evidence" value="ECO:0007669"/>
    <property type="project" value="UniProtKB-SubCell"/>
</dbReference>
<evidence type="ECO:0000256" key="1">
    <source>
        <dbReference type="ARBA" id="ARBA00004138"/>
    </source>
</evidence>
<feature type="domain" description="IFT80 second beta-propeller" evidence="5">
    <location>
        <begin position="299"/>
        <end position="585"/>
    </location>
</feature>
<dbReference type="FunFam" id="2.130.10.10:FF:000463">
    <property type="entry name" value="intraflagellar transport protein 80 homolog"/>
    <property type="match status" value="1"/>
</dbReference>